<dbReference type="KEGG" id="dsi:Dsimw501_GD27885"/>
<reference evidence="1" key="2">
    <citation type="submission" date="2014-06" db="EMBL/GenBank/DDBJ databases">
        <authorList>
            <person name="Hu T."/>
            <person name="Eisen M.B."/>
            <person name="Thornton K.R."/>
            <person name="Andolfatto P."/>
        </authorList>
    </citation>
    <scope>NUCLEOTIDE SEQUENCE</scope>
    <source>
        <strain evidence="1">W501</strain>
    </source>
</reference>
<dbReference type="AlphaFoldDB" id="A0A0J9R2S1"/>
<reference evidence="1" key="1">
    <citation type="journal article" date="2013" name="Genome Res.">
        <title>A second-generation assembly of the Drosophila simulans genome provides new insights into patterns of lineage-specific divergence.</title>
        <authorList>
            <person name="Hu T.T."/>
            <person name="Eisen M.B."/>
            <person name="Thornton K.R."/>
            <person name="Andolfatto P."/>
        </authorList>
    </citation>
    <scope>NUCLEOTIDE SEQUENCE [LARGE SCALE GENOMIC DNA]</scope>
    <source>
        <strain evidence="1">W501</strain>
    </source>
</reference>
<accession>A0A0J9R2S1</accession>
<evidence type="ECO:0000313" key="1">
    <source>
        <dbReference type="EMBL" id="KMY90373.1"/>
    </source>
</evidence>
<dbReference type="EMBL" id="CM002910">
    <property type="protein sequence ID" value="KMY90373.1"/>
    <property type="molecule type" value="Genomic_DNA"/>
</dbReference>
<gene>
    <name evidence="1" type="primary">Dsim\GD27885</name>
    <name evidence="1" type="ORF">Dsimw501_GD27885</name>
</gene>
<sequence>MARFQLRAWAVQFELAKSWLINQNNNQAISGSYGQTSDTSTKLKKLREERWMPHPNLFIGDSP</sequence>
<reference evidence="1" key="3">
    <citation type="submission" date="2015-04" db="EMBL/GenBank/DDBJ databases">
        <authorList>
            <consortium name="FlyBase"/>
        </authorList>
    </citation>
    <scope>NUCLEOTIDE SEQUENCE</scope>
    <source>
        <strain evidence="1">W501</strain>
    </source>
</reference>
<dbReference type="Bgee" id="FBgn0269175">
    <property type="expression patterns" value="Expressed in female reproductive system and 2 other cell types or tissues"/>
</dbReference>
<dbReference type="Proteomes" id="UP000035880">
    <property type="component" value="Chromosome 2L"/>
</dbReference>
<organism evidence="1">
    <name type="scientific">Drosophila simulans</name>
    <name type="common">Fruit fly</name>
    <dbReference type="NCBI Taxonomy" id="7240"/>
    <lineage>
        <taxon>Eukaryota</taxon>
        <taxon>Metazoa</taxon>
        <taxon>Ecdysozoa</taxon>
        <taxon>Arthropoda</taxon>
        <taxon>Hexapoda</taxon>
        <taxon>Insecta</taxon>
        <taxon>Pterygota</taxon>
        <taxon>Neoptera</taxon>
        <taxon>Endopterygota</taxon>
        <taxon>Diptera</taxon>
        <taxon>Brachycera</taxon>
        <taxon>Muscomorpha</taxon>
        <taxon>Ephydroidea</taxon>
        <taxon>Drosophilidae</taxon>
        <taxon>Drosophila</taxon>
        <taxon>Sophophora</taxon>
    </lineage>
</organism>
<name>A0A0J9R2S1_DROSI</name>
<protein>
    <submittedName>
        <fullName evidence="1">Uncharacterized protein</fullName>
    </submittedName>
</protein>
<proteinExistence type="predicted"/>